<evidence type="ECO:0000313" key="1">
    <source>
        <dbReference type="EMBL" id="KAL3388031.1"/>
    </source>
</evidence>
<dbReference type="Gene3D" id="3.40.50.300">
    <property type="entry name" value="P-loop containing nucleotide triphosphate hydrolases"/>
    <property type="match status" value="1"/>
</dbReference>
<accession>A0ABD2W625</accession>
<evidence type="ECO:0008006" key="3">
    <source>
        <dbReference type="Google" id="ProtNLM"/>
    </source>
</evidence>
<keyword evidence="2" id="KW-1185">Reference proteome</keyword>
<dbReference type="AlphaFoldDB" id="A0ABD2W625"/>
<gene>
    <name evidence="1" type="ORF">TKK_017099</name>
</gene>
<reference evidence="1 2" key="1">
    <citation type="journal article" date="2024" name="bioRxiv">
        <title>A reference genome for Trichogramma kaykai: A tiny desert-dwelling parasitoid wasp with competing sex-ratio distorters.</title>
        <authorList>
            <person name="Culotta J."/>
            <person name="Lindsey A.R."/>
        </authorList>
    </citation>
    <scope>NUCLEOTIDE SEQUENCE [LARGE SCALE GENOMIC DNA]</scope>
    <source>
        <strain evidence="1 2">KSX58</strain>
    </source>
</reference>
<name>A0ABD2W625_9HYME</name>
<dbReference type="SUPFAM" id="SSF52540">
    <property type="entry name" value="P-loop containing nucleoside triphosphate hydrolases"/>
    <property type="match status" value="1"/>
</dbReference>
<dbReference type="InterPro" id="IPR027417">
    <property type="entry name" value="P-loop_NTPase"/>
</dbReference>
<dbReference type="EMBL" id="JBJJXI010000136">
    <property type="protein sequence ID" value="KAL3388031.1"/>
    <property type="molecule type" value="Genomic_DNA"/>
</dbReference>
<dbReference type="Proteomes" id="UP001627154">
    <property type="component" value="Unassembled WGS sequence"/>
</dbReference>
<sequence length="226" mass="26206">MSMPWIHPWTSILSGPTGCGKTFFVKKFLNNLTRMSDTRFERVILYYSEWQPTYRELGNSLEFREGLPQTSDFADDPRPKLVIIDDLMRQSSSSGALCDLFTKNSHHNNLSVIFITQNIFHQGRGQRDVSLNSHYIVLFRNVRDRAQICHLARQVYPEDPRFLQEAYSDATSRAYEYLLLDLKQTTTDNCRLRTGIFPDDTHHYVYVPKKPIKEARSAGLLPVLSL</sequence>
<evidence type="ECO:0000313" key="2">
    <source>
        <dbReference type="Proteomes" id="UP001627154"/>
    </source>
</evidence>
<organism evidence="1 2">
    <name type="scientific">Trichogramma kaykai</name>
    <dbReference type="NCBI Taxonomy" id="54128"/>
    <lineage>
        <taxon>Eukaryota</taxon>
        <taxon>Metazoa</taxon>
        <taxon>Ecdysozoa</taxon>
        <taxon>Arthropoda</taxon>
        <taxon>Hexapoda</taxon>
        <taxon>Insecta</taxon>
        <taxon>Pterygota</taxon>
        <taxon>Neoptera</taxon>
        <taxon>Endopterygota</taxon>
        <taxon>Hymenoptera</taxon>
        <taxon>Apocrita</taxon>
        <taxon>Proctotrupomorpha</taxon>
        <taxon>Chalcidoidea</taxon>
        <taxon>Trichogrammatidae</taxon>
        <taxon>Trichogramma</taxon>
    </lineage>
</organism>
<protein>
    <recommendedName>
        <fullName evidence="3">AAA+ ATPase domain-containing protein</fullName>
    </recommendedName>
</protein>
<comment type="caution">
    <text evidence="1">The sequence shown here is derived from an EMBL/GenBank/DDBJ whole genome shotgun (WGS) entry which is preliminary data.</text>
</comment>
<proteinExistence type="predicted"/>